<proteinExistence type="predicted"/>
<dbReference type="InterPro" id="IPR039910">
    <property type="entry name" value="D15-like"/>
</dbReference>
<evidence type="ECO:0000313" key="7">
    <source>
        <dbReference type="EMBL" id="EIM78067.1"/>
    </source>
</evidence>
<comment type="subcellular location">
    <subcellularLocation>
        <location evidence="1">Membrane</location>
    </subcellularLocation>
</comment>
<accession>I5C8B5</accession>
<dbReference type="PATRIC" id="fig|1189621.3.peg.956"/>
<keyword evidence="2" id="KW-0812">Transmembrane</keyword>
<dbReference type="Pfam" id="PF01103">
    <property type="entry name" value="Omp85"/>
    <property type="match status" value="1"/>
</dbReference>
<organism evidence="7 8">
    <name type="scientific">Nitritalea halalkaliphila LW7</name>
    <dbReference type="NCBI Taxonomy" id="1189621"/>
    <lineage>
        <taxon>Bacteria</taxon>
        <taxon>Pseudomonadati</taxon>
        <taxon>Bacteroidota</taxon>
        <taxon>Cytophagia</taxon>
        <taxon>Cytophagales</taxon>
        <taxon>Cyclobacteriaceae</taxon>
        <taxon>Nitritalea</taxon>
    </lineage>
</organism>
<dbReference type="OrthoDB" id="9814535at2"/>
<dbReference type="GO" id="GO:0019867">
    <property type="term" value="C:outer membrane"/>
    <property type="evidence" value="ECO:0007669"/>
    <property type="project" value="InterPro"/>
</dbReference>
<dbReference type="STRING" id="1189621.A3SI_04612"/>
<keyword evidence="8" id="KW-1185">Reference proteome</keyword>
<dbReference type="EMBL" id="AJYA01000009">
    <property type="protein sequence ID" value="EIM78067.1"/>
    <property type="molecule type" value="Genomic_DNA"/>
</dbReference>
<evidence type="ECO:0000256" key="4">
    <source>
        <dbReference type="ARBA" id="ARBA00023136"/>
    </source>
</evidence>
<evidence type="ECO:0000256" key="3">
    <source>
        <dbReference type="ARBA" id="ARBA00022729"/>
    </source>
</evidence>
<dbReference type="Proteomes" id="UP000005551">
    <property type="component" value="Unassembled WGS sequence"/>
</dbReference>
<dbReference type="InterPro" id="IPR000184">
    <property type="entry name" value="Bac_surfAg_D15"/>
</dbReference>
<name>I5C8B5_9BACT</name>
<reference evidence="7 8" key="1">
    <citation type="submission" date="2012-05" db="EMBL/GenBank/DDBJ databases">
        <title>Genome sequence of Nitritalea halalkaliphila LW7.</title>
        <authorList>
            <person name="Jangir P.K."/>
            <person name="Singh A."/>
            <person name="Shivaji S."/>
            <person name="Sharma R."/>
        </authorList>
    </citation>
    <scope>NUCLEOTIDE SEQUENCE [LARGE SCALE GENOMIC DNA]</scope>
    <source>
        <strain evidence="7 8">LW7</strain>
    </source>
</reference>
<protein>
    <submittedName>
        <fullName evidence="7">Surface antigen (D15)</fullName>
    </submittedName>
</protein>
<evidence type="ECO:0000313" key="8">
    <source>
        <dbReference type="Proteomes" id="UP000005551"/>
    </source>
</evidence>
<evidence type="ECO:0000256" key="1">
    <source>
        <dbReference type="ARBA" id="ARBA00004370"/>
    </source>
</evidence>
<sequence>MKSLNLWPQVGFFLLLGFLLGACSVQRFIPEEERLYAGAELHVNSSSSERNSRLSSDLENVLRPKPNSSTLGVRFGLWAHYKGDREKPGFINRFLKRRFGEEPVYFSRVNPERTLTLLQNRLENQGYFFNSLSYELEPHKKKKETAVRYKLEIGEPYRLREFTVEGDTLPIMQRIQQLIPETSLQKGYRFDLDGLKKVRDELESRLKAEGYYNFSGDLLIFEADTNRLEGRQYDLFLRLKRNVPEKALYPYVLREIDLLPNFSVNEDYSRADTVKSRGIRVIQDELFFYPERITPYVLMQPEGLFSPDLSRRTSNRLSSIGTYRFVNVQYEELDTIPDANGRLGLRSQIALSPQNKRSFRAELQAVTKSNNFAGPGVLFSYRNRNLFRGGETFTLSANVGFEQQIAAGERTGLQSIELGLQASITYPRVLFPAPVMNRFQFTIPSTRISLGTEYQNRTDLYRLISYNASFGYFWKVNRFVYHEVNPLSLSFVQLGNISPLFNEILENNPFLRRSFEQQFILGFNYTFNYNQLVDDFRKRALFFGATLDVAGNSLSLVNTAFGSERPERFLGTEYARYVRGDVDLRYFFRFSKDNQLVLRTFAGLGLPLGDNVSLPFVKQYFSGGPNSVRAFRIRSLGPGTYIPETQSIAGFFDQAGDIRLEGNIEYRFPLVSYLKGALFVDAGNVWLVNDNEALPGGQFSSNWAEELGVGAGIGLRVDIDFFVLRFDFATPLRKPWLAPDNRWQRSFDIGSSDWRRDNLIINFAIGYPF</sequence>
<keyword evidence="3" id="KW-0732">Signal</keyword>
<dbReference type="PANTHER" id="PTHR12815">
    <property type="entry name" value="SORTING AND ASSEMBLY MACHINERY SAMM50 PROTEIN FAMILY MEMBER"/>
    <property type="match status" value="1"/>
</dbReference>
<dbReference type="PROSITE" id="PS51257">
    <property type="entry name" value="PROKAR_LIPOPROTEIN"/>
    <property type="match status" value="1"/>
</dbReference>
<feature type="domain" description="Bacterial surface antigen (D15)" evidence="6">
    <location>
        <begin position="550"/>
        <end position="750"/>
    </location>
</feature>
<keyword evidence="4" id="KW-0472">Membrane</keyword>
<dbReference type="RefSeq" id="WP_009053710.1">
    <property type="nucleotide sequence ID" value="NZ_AJYA01000009.1"/>
</dbReference>
<comment type="caution">
    <text evidence="7">The sequence shown here is derived from an EMBL/GenBank/DDBJ whole genome shotgun (WGS) entry which is preliminary data.</text>
</comment>
<gene>
    <name evidence="7" type="ORF">A3SI_04612</name>
</gene>
<keyword evidence="5" id="KW-0998">Cell outer membrane</keyword>
<dbReference type="AlphaFoldDB" id="I5C8B5"/>
<dbReference type="PANTHER" id="PTHR12815:SF47">
    <property type="entry name" value="TRANSLOCATION AND ASSEMBLY MODULE SUBUNIT TAMA"/>
    <property type="match status" value="1"/>
</dbReference>
<dbReference type="Gene3D" id="2.40.160.50">
    <property type="entry name" value="membrane protein fhac: a member of the omp85/tpsb transporter family"/>
    <property type="match status" value="1"/>
</dbReference>
<evidence type="ECO:0000256" key="2">
    <source>
        <dbReference type="ARBA" id="ARBA00022692"/>
    </source>
</evidence>
<evidence type="ECO:0000259" key="6">
    <source>
        <dbReference type="Pfam" id="PF01103"/>
    </source>
</evidence>
<evidence type="ECO:0000256" key="5">
    <source>
        <dbReference type="ARBA" id="ARBA00023237"/>
    </source>
</evidence>